<comment type="similarity">
    <text evidence="1">Belongs to the HipA Ser/Thr kinase family.</text>
</comment>
<protein>
    <recommendedName>
        <fullName evidence="4">HipA-like C-terminal domain-containing protein</fullName>
    </recommendedName>
</protein>
<proteinExistence type="inferred from homology"/>
<evidence type="ECO:0000256" key="3">
    <source>
        <dbReference type="ARBA" id="ARBA00022777"/>
    </source>
</evidence>
<dbReference type="InterPro" id="IPR012893">
    <property type="entry name" value="HipA-like_C"/>
</dbReference>
<sequence length="280" mass="31372">MWAKAENGLPTTHILKPGITRVGDDELRDQALIEHVTLDAARRMDLYVARSEFSYFDGVPAIVVERYDRVWDDGECQRIHQEDFCQALGLGPEKKYEENGGPSVADIAALIERTASSAALSELMRYRFMEMVIFNYLSGSPDAHAKNYSMLLLPDGDSLLAPMYDAASGFAFSKRRGGLKFPRAAMKIGHHDRFGMCSEDDWKKFANDVKFDFDLVRRARAVMAERTEMAFRSAITNAPAREESINHLLSSPMLERIGRICRSVSDANTGEAAVIDLAHE</sequence>
<feature type="domain" description="HipA-like C-terminal" evidence="4">
    <location>
        <begin position="8"/>
        <end position="225"/>
    </location>
</feature>
<dbReference type="Pfam" id="PF07804">
    <property type="entry name" value="HipA_C"/>
    <property type="match status" value="1"/>
</dbReference>
<evidence type="ECO:0000313" key="6">
    <source>
        <dbReference type="Proteomes" id="UP001501084"/>
    </source>
</evidence>
<comment type="caution">
    <text evidence="5">The sequence shown here is derived from an EMBL/GenBank/DDBJ whole genome shotgun (WGS) entry which is preliminary data.</text>
</comment>
<keyword evidence="2" id="KW-0808">Transferase</keyword>
<dbReference type="PANTHER" id="PTHR37419:SF1">
    <property type="entry name" value="SERINE_THREONINE-PROTEIN KINASE TOXIN HIPA"/>
    <property type="match status" value="1"/>
</dbReference>
<evidence type="ECO:0000256" key="1">
    <source>
        <dbReference type="ARBA" id="ARBA00010164"/>
    </source>
</evidence>
<dbReference type="EMBL" id="BAAAOP010000012">
    <property type="protein sequence ID" value="GAA2190252.1"/>
    <property type="molecule type" value="Genomic_DNA"/>
</dbReference>
<dbReference type="PANTHER" id="PTHR37419">
    <property type="entry name" value="SERINE/THREONINE-PROTEIN KINASE TOXIN HIPA"/>
    <property type="match status" value="1"/>
</dbReference>
<evidence type="ECO:0000259" key="4">
    <source>
        <dbReference type="Pfam" id="PF07804"/>
    </source>
</evidence>
<dbReference type="InterPro" id="IPR052028">
    <property type="entry name" value="HipA_Ser/Thr_kinase"/>
</dbReference>
<name>A0ABN3B9G7_9MICO</name>
<dbReference type="Proteomes" id="UP001501084">
    <property type="component" value="Unassembled WGS sequence"/>
</dbReference>
<evidence type="ECO:0000256" key="2">
    <source>
        <dbReference type="ARBA" id="ARBA00022679"/>
    </source>
</evidence>
<gene>
    <name evidence="5" type="ORF">GCM10009786_26790</name>
</gene>
<accession>A0ABN3B9G7</accession>
<keyword evidence="6" id="KW-1185">Reference proteome</keyword>
<reference evidence="5 6" key="1">
    <citation type="journal article" date="2019" name="Int. J. Syst. Evol. Microbiol.">
        <title>The Global Catalogue of Microorganisms (GCM) 10K type strain sequencing project: providing services to taxonomists for standard genome sequencing and annotation.</title>
        <authorList>
            <consortium name="The Broad Institute Genomics Platform"/>
            <consortium name="The Broad Institute Genome Sequencing Center for Infectious Disease"/>
            <person name="Wu L."/>
            <person name="Ma J."/>
        </authorList>
    </citation>
    <scope>NUCLEOTIDE SEQUENCE [LARGE SCALE GENOMIC DNA]</scope>
    <source>
        <strain evidence="5 6">JCM 14919</strain>
    </source>
</reference>
<dbReference type="Gene3D" id="1.10.1070.20">
    <property type="match status" value="1"/>
</dbReference>
<evidence type="ECO:0000313" key="5">
    <source>
        <dbReference type="EMBL" id="GAA2190252.1"/>
    </source>
</evidence>
<keyword evidence="3" id="KW-0418">Kinase</keyword>
<organism evidence="5 6">
    <name type="scientific">Leucobacter alluvii</name>
    <dbReference type="NCBI Taxonomy" id="340321"/>
    <lineage>
        <taxon>Bacteria</taxon>
        <taxon>Bacillati</taxon>
        <taxon>Actinomycetota</taxon>
        <taxon>Actinomycetes</taxon>
        <taxon>Micrococcales</taxon>
        <taxon>Microbacteriaceae</taxon>
        <taxon>Leucobacter</taxon>
    </lineage>
</organism>